<feature type="transmembrane region" description="Helical" evidence="2">
    <location>
        <begin position="464"/>
        <end position="481"/>
    </location>
</feature>
<feature type="region of interest" description="Disordered" evidence="1">
    <location>
        <begin position="608"/>
        <end position="629"/>
    </location>
</feature>
<dbReference type="Pfam" id="PF09972">
    <property type="entry name" value="DUF2207"/>
    <property type="match status" value="1"/>
</dbReference>
<dbReference type="InterPro" id="IPR018702">
    <property type="entry name" value="DUF2207"/>
</dbReference>
<feature type="domain" description="DUF2207" evidence="3">
    <location>
        <begin position="59"/>
        <end position="256"/>
    </location>
</feature>
<dbReference type="InterPro" id="IPR048389">
    <property type="entry name" value="YciQ-like_C"/>
</dbReference>
<evidence type="ECO:0000259" key="3">
    <source>
        <dbReference type="Pfam" id="PF09972"/>
    </source>
</evidence>
<evidence type="ECO:0008006" key="7">
    <source>
        <dbReference type="Google" id="ProtNLM"/>
    </source>
</evidence>
<reference evidence="5 6" key="1">
    <citation type="submission" date="2017-07" db="EMBL/GenBank/DDBJ databases">
        <title>Draft whole genome sequences of clinical Proprionibacteriaceae strains.</title>
        <authorList>
            <person name="Bernier A.-M."/>
            <person name="Bernard K."/>
            <person name="Domingo M.-C."/>
        </authorList>
    </citation>
    <scope>NUCLEOTIDE SEQUENCE [LARGE SCALE GENOMIC DNA]</scope>
    <source>
        <strain evidence="5 6">NML 160184</strain>
    </source>
</reference>
<dbReference type="RefSeq" id="WP_094450877.1">
    <property type="nucleotide sequence ID" value="NZ_NMVI01000016.1"/>
</dbReference>
<feature type="domain" description="Predicted membrane protein YciQ-like C-terminal" evidence="4">
    <location>
        <begin position="351"/>
        <end position="568"/>
    </location>
</feature>
<evidence type="ECO:0000313" key="5">
    <source>
        <dbReference type="EMBL" id="OYN87659.1"/>
    </source>
</evidence>
<feature type="transmembrane region" description="Helical" evidence="2">
    <location>
        <begin position="288"/>
        <end position="309"/>
    </location>
</feature>
<organism evidence="5 6">
    <name type="scientific">Parenemella sanctibonifatiensis</name>
    <dbReference type="NCBI Taxonomy" id="2016505"/>
    <lineage>
        <taxon>Bacteria</taxon>
        <taxon>Bacillati</taxon>
        <taxon>Actinomycetota</taxon>
        <taxon>Actinomycetes</taxon>
        <taxon>Propionibacteriales</taxon>
        <taxon>Propionibacteriaceae</taxon>
        <taxon>Parenemella</taxon>
    </lineage>
</organism>
<accession>A0A255E7X5</accession>
<feature type="region of interest" description="Disordered" evidence="1">
    <location>
        <begin position="93"/>
        <end position="118"/>
    </location>
</feature>
<comment type="caution">
    <text evidence="5">The sequence shown here is derived from an EMBL/GenBank/DDBJ whole genome shotgun (WGS) entry which is preliminary data.</text>
</comment>
<name>A0A255E7X5_9ACTN</name>
<keyword evidence="2" id="KW-0812">Transmembrane</keyword>
<evidence type="ECO:0000259" key="4">
    <source>
        <dbReference type="Pfam" id="PF20990"/>
    </source>
</evidence>
<evidence type="ECO:0000256" key="1">
    <source>
        <dbReference type="SAM" id="MobiDB-lite"/>
    </source>
</evidence>
<feature type="compositionally biased region" description="Basic and acidic residues" evidence="1">
    <location>
        <begin position="93"/>
        <end position="102"/>
    </location>
</feature>
<evidence type="ECO:0000313" key="6">
    <source>
        <dbReference type="Proteomes" id="UP000216533"/>
    </source>
</evidence>
<gene>
    <name evidence="5" type="ORF">CGZ92_08155</name>
</gene>
<dbReference type="EMBL" id="NMVI01000016">
    <property type="protein sequence ID" value="OYN87659.1"/>
    <property type="molecule type" value="Genomic_DNA"/>
</dbReference>
<dbReference type="AlphaFoldDB" id="A0A255E7X5"/>
<feature type="region of interest" description="Disordered" evidence="1">
    <location>
        <begin position="1"/>
        <end position="22"/>
    </location>
</feature>
<feature type="transmembrane region" description="Helical" evidence="2">
    <location>
        <begin position="487"/>
        <end position="506"/>
    </location>
</feature>
<evidence type="ECO:0000256" key="2">
    <source>
        <dbReference type="SAM" id="Phobius"/>
    </source>
</evidence>
<protein>
    <recommendedName>
        <fullName evidence="7">DUF2207 domain-containing protein</fullName>
    </recommendedName>
</protein>
<keyword evidence="2" id="KW-0472">Membrane</keyword>
<sequence length="655" mass="69712">MPPTIDVPAARQLTPPTGRPGMPTTARWVGVLLATLALTLGLFVPAAPSAYAQSDDLYENLDLTYAIQEDGTVDVTMDVTLRFGSNSGRHGLEMRLPIREPYDPSGGGGSSDQDRTYDYSNFDVSSPDNVSTKLSKTEVPDGDHAGWLRLRIGDPDRTIKSDTVTYTITYEADGLLTTYEGIEFYYDALYAGGNPAIASSTITVESPSSAPVEDLRCVRGSDSSQTDCDQFDFSGTTVTVSNSNLADDEGITLAAQYPLGSIQNAEPNLIPADTPNGDQSMSLSSVEWPIIGGLFAVVAAIAAAVVGLARKYWLKDERFLGAPPGTIPPNPEEAEVGRDPGNLEIPVTFSPPPISVGEAGLLQDGQWDVTEITGTLVALAVKGALRLDPERKQVTLVDRNVADRPEERVLLNALFNNRGPGTEASLDSHTLHSANEQMSEAVRATVDKAGWFKSLSMSKAARRGSSFGGIAILLILGYNFIGGAGLNVLLAAAAIAIPVILAYSVYRAAKKRGQRTAVGRALTDQIEGFRLYLSTAEANQLKFEEGEDIYSKYLPWAIVFGLTERWTKICQQLVDLGRLSDQEPYWYSGTGSFWMNYAIWNSFTHSMHSATTPEPPAPDTSGWGGSSGFGSGGSGFGGGGISIGGGGGGMSSGSW</sequence>
<keyword evidence="2" id="KW-1133">Transmembrane helix</keyword>
<dbReference type="Pfam" id="PF20990">
    <property type="entry name" value="DUF2207_C"/>
    <property type="match status" value="1"/>
</dbReference>
<proteinExistence type="predicted"/>
<dbReference type="Proteomes" id="UP000216533">
    <property type="component" value="Unassembled WGS sequence"/>
</dbReference>